<evidence type="ECO:0000256" key="1">
    <source>
        <dbReference type="SAM" id="Coils"/>
    </source>
</evidence>
<dbReference type="Gene3D" id="1.10.246.120">
    <property type="match status" value="1"/>
</dbReference>
<dbReference type="Proteomes" id="UP000597762">
    <property type="component" value="Unassembled WGS sequence"/>
</dbReference>
<proteinExistence type="predicted"/>
<keyword evidence="5" id="KW-1185">Reference proteome</keyword>
<keyword evidence="1" id="KW-0175">Coiled coil</keyword>
<feature type="compositionally biased region" description="Polar residues" evidence="2">
    <location>
        <begin position="1"/>
        <end position="11"/>
    </location>
</feature>
<accession>A0A812EH44</accession>
<dbReference type="PANTHER" id="PTHR23101:SF122">
    <property type="entry name" value="RABAPTIN-5-ASSOCIATED EXCHANGE FACTOR FOR RAB5"/>
    <property type="match status" value="1"/>
</dbReference>
<dbReference type="OrthoDB" id="300289at2759"/>
<evidence type="ECO:0000313" key="4">
    <source>
        <dbReference type="EMBL" id="CAE1323695.1"/>
    </source>
</evidence>
<evidence type="ECO:0000259" key="3">
    <source>
        <dbReference type="PROSITE" id="PS51205"/>
    </source>
</evidence>
<dbReference type="Gene3D" id="1.20.1050.80">
    <property type="entry name" value="VPS9 domain"/>
    <property type="match status" value="1"/>
</dbReference>
<dbReference type="GO" id="GO:0005829">
    <property type="term" value="C:cytosol"/>
    <property type="evidence" value="ECO:0007669"/>
    <property type="project" value="TreeGrafter"/>
</dbReference>
<feature type="domain" description="VPS9" evidence="3">
    <location>
        <begin position="126"/>
        <end position="269"/>
    </location>
</feature>
<name>A0A812EH44_ACAPH</name>
<dbReference type="GO" id="GO:0030139">
    <property type="term" value="C:endocytic vesicle"/>
    <property type="evidence" value="ECO:0007669"/>
    <property type="project" value="TreeGrafter"/>
</dbReference>
<dbReference type="SMART" id="SM00167">
    <property type="entry name" value="VPS9"/>
    <property type="match status" value="1"/>
</dbReference>
<dbReference type="Pfam" id="PF18151">
    <property type="entry name" value="DUF5601"/>
    <property type="match status" value="1"/>
</dbReference>
<dbReference type="InterPro" id="IPR045046">
    <property type="entry name" value="Vps9-like"/>
</dbReference>
<reference evidence="4" key="1">
    <citation type="submission" date="2021-01" db="EMBL/GenBank/DDBJ databases">
        <authorList>
            <person name="Li R."/>
            <person name="Bekaert M."/>
        </authorList>
    </citation>
    <scope>NUCLEOTIDE SEQUENCE</scope>
    <source>
        <strain evidence="4">Farmed</strain>
    </source>
</reference>
<organism evidence="4 5">
    <name type="scientific">Acanthosepion pharaonis</name>
    <name type="common">Pharaoh cuttlefish</name>
    <name type="synonym">Sepia pharaonis</name>
    <dbReference type="NCBI Taxonomy" id="158019"/>
    <lineage>
        <taxon>Eukaryota</taxon>
        <taxon>Metazoa</taxon>
        <taxon>Spiralia</taxon>
        <taxon>Lophotrochozoa</taxon>
        <taxon>Mollusca</taxon>
        <taxon>Cephalopoda</taxon>
        <taxon>Coleoidea</taxon>
        <taxon>Decapodiformes</taxon>
        <taxon>Sepiida</taxon>
        <taxon>Sepiina</taxon>
        <taxon>Sepiidae</taxon>
        <taxon>Acanthosepion</taxon>
    </lineage>
</organism>
<dbReference type="AlphaFoldDB" id="A0A812EH44"/>
<dbReference type="Pfam" id="PF02204">
    <property type="entry name" value="VPS9"/>
    <property type="match status" value="1"/>
</dbReference>
<dbReference type="SUPFAM" id="SSF109993">
    <property type="entry name" value="VPS9 domain"/>
    <property type="match status" value="1"/>
</dbReference>
<evidence type="ECO:0000256" key="2">
    <source>
        <dbReference type="SAM" id="MobiDB-lite"/>
    </source>
</evidence>
<protein>
    <submittedName>
        <fullName evidence="4">RABGEF1</fullName>
    </submittedName>
</protein>
<dbReference type="EMBL" id="CAHIKZ030005381">
    <property type="protein sequence ID" value="CAE1323695.1"/>
    <property type="molecule type" value="Genomic_DNA"/>
</dbReference>
<comment type="caution">
    <text evidence="4">The sequence shown here is derived from an EMBL/GenBank/DDBJ whole genome shotgun (WGS) entry which is preliminary data.</text>
</comment>
<sequence>MFYSESSQDQLTAPKKEARRASLESQQVGGEFTEFLKTIKKPVALDVSKKVRSFNERVQTLTEYSIEELSEMVQDFYQSMSDRFHSNPLYSSCSPETIESLMDYMEKFIMTTLYRSVFCSPHTDDEEKDLAIQTRIRSLHWVSSQMLDMSIAEHEMGVRQLIDQAITDIIEMDAKRAPQDKLACLVRCSKHIFEVLRASKDIPASADEFLPALIYIVLKANPPLLQSNIQYITRFANPSRLMSGEAGYYFTNLCCAVAFIENITADSLSLNPLEFEHYMSGEATPPSRGNEYMCEGMRLMYENLQRVAEMQKRHDKVMAEAMQLQRDVEEFKENFKLEIQKVLERTPLEIKPRKVKVEIDEESEETNKLPPPLIPIQSLVAPTPGGTNLPPCQEPINATLPSPVSSAPSTNVMPASDILAPTVVSLPPEKNMLP</sequence>
<gene>
    <name evidence="4" type="ORF">SPHA_73567</name>
</gene>
<dbReference type="InterPro" id="IPR003123">
    <property type="entry name" value="VPS9"/>
</dbReference>
<dbReference type="GO" id="GO:0031267">
    <property type="term" value="F:small GTPase binding"/>
    <property type="evidence" value="ECO:0007669"/>
    <property type="project" value="TreeGrafter"/>
</dbReference>
<dbReference type="GO" id="GO:0016192">
    <property type="term" value="P:vesicle-mediated transport"/>
    <property type="evidence" value="ECO:0007669"/>
    <property type="project" value="InterPro"/>
</dbReference>
<dbReference type="InterPro" id="IPR037191">
    <property type="entry name" value="VPS9_dom_sf"/>
</dbReference>
<dbReference type="GO" id="GO:0005085">
    <property type="term" value="F:guanyl-nucleotide exchange factor activity"/>
    <property type="evidence" value="ECO:0007669"/>
    <property type="project" value="InterPro"/>
</dbReference>
<dbReference type="PANTHER" id="PTHR23101">
    <property type="entry name" value="RAB GDP/GTP EXCHANGE FACTOR"/>
    <property type="match status" value="1"/>
</dbReference>
<dbReference type="InterPro" id="IPR041545">
    <property type="entry name" value="DUF5601"/>
</dbReference>
<dbReference type="PROSITE" id="PS51205">
    <property type="entry name" value="VPS9"/>
    <property type="match status" value="1"/>
</dbReference>
<feature type="region of interest" description="Disordered" evidence="2">
    <location>
        <begin position="1"/>
        <end position="24"/>
    </location>
</feature>
<feature type="coiled-coil region" evidence="1">
    <location>
        <begin position="307"/>
        <end position="341"/>
    </location>
</feature>
<evidence type="ECO:0000313" key="5">
    <source>
        <dbReference type="Proteomes" id="UP000597762"/>
    </source>
</evidence>